<feature type="region of interest" description="Disordered" evidence="1">
    <location>
        <begin position="85"/>
        <end position="110"/>
    </location>
</feature>
<name>A0A5N6L5F0_9ROSI</name>
<dbReference type="EMBL" id="VIBQ01000075">
    <property type="protein sequence ID" value="KAB8621938.1"/>
    <property type="molecule type" value="Genomic_DNA"/>
</dbReference>
<evidence type="ECO:0000256" key="1">
    <source>
        <dbReference type="SAM" id="MobiDB-lite"/>
    </source>
</evidence>
<organism evidence="2 3">
    <name type="scientific">Carpinus fangiana</name>
    <dbReference type="NCBI Taxonomy" id="176857"/>
    <lineage>
        <taxon>Eukaryota</taxon>
        <taxon>Viridiplantae</taxon>
        <taxon>Streptophyta</taxon>
        <taxon>Embryophyta</taxon>
        <taxon>Tracheophyta</taxon>
        <taxon>Spermatophyta</taxon>
        <taxon>Magnoliopsida</taxon>
        <taxon>eudicotyledons</taxon>
        <taxon>Gunneridae</taxon>
        <taxon>Pentapetalae</taxon>
        <taxon>rosids</taxon>
        <taxon>fabids</taxon>
        <taxon>Fagales</taxon>
        <taxon>Betulaceae</taxon>
        <taxon>Carpinus</taxon>
    </lineage>
</organism>
<dbReference type="AlphaFoldDB" id="A0A5N6L5F0"/>
<sequence>MVLGGVIVLQHEESRPAGLEVSGLSRPFVSWPPMQAASEPSSSRWDECHVGSRVGGPVTRCSRASGGEMVRVGAAAEPLDVDRQVPRKSSGWGQDRAWRSSGDAMGDGAAEECSGEANIQVPPPPSSTEGADAIRCATRMVTIHSSPSMLDSPHRGGQRAAEIERDYPGLYLVNDHPRYCVRAAPHGSCSCRAGRFARTSAGNKLCRRWRMQALLAVLPGRIRKLPSGDEPQVGSSGACNESHLQGDTDAGLAHILDASHATAAWLIDLCEGLTWLPNQPLLHPAVEFSALVWKRFQRPNPCAASHWSACWLAFFCCLNSPRPQERRRNSQSSCSVIMRDGRDAHACSLQSPGASAGQQRPQAKSVHLGAYHHSAMAVTPAPARVAMRHDRRVSSPRQPLP</sequence>
<evidence type="ECO:0000313" key="3">
    <source>
        <dbReference type="Proteomes" id="UP000327013"/>
    </source>
</evidence>
<proteinExistence type="predicted"/>
<dbReference type="Proteomes" id="UP000327013">
    <property type="component" value="Unassembled WGS sequence"/>
</dbReference>
<keyword evidence="3" id="KW-1185">Reference proteome</keyword>
<reference evidence="2 3" key="1">
    <citation type="submission" date="2019-06" db="EMBL/GenBank/DDBJ databases">
        <title>A chromosomal-level reference genome of Carpinus fangiana (Coryloideae, Betulaceae).</title>
        <authorList>
            <person name="Yang X."/>
            <person name="Wang Z."/>
            <person name="Zhang L."/>
            <person name="Hao G."/>
            <person name="Liu J."/>
            <person name="Yang Y."/>
        </authorList>
    </citation>
    <scope>NUCLEOTIDE SEQUENCE [LARGE SCALE GENOMIC DNA]</scope>
    <source>
        <strain evidence="2">Cfa_2016G</strain>
        <tissue evidence="2">Leaf</tissue>
    </source>
</reference>
<evidence type="ECO:0000313" key="2">
    <source>
        <dbReference type="EMBL" id="KAB8621938.1"/>
    </source>
</evidence>
<comment type="caution">
    <text evidence="2">The sequence shown here is derived from an EMBL/GenBank/DDBJ whole genome shotgun (WGS) entry which is preliminary data.</text>
</comment>
<accession>A0A5N6L5F0</accession>
<protein>
    <submittedName>
        <fullName evidence="2">Uncharacterized protein</fullName>
    </submittedName>
</protein>
<gene>
    <name evidence="2" type="ORF">FH972_026047</name>
</gene>